<proteinExistence type="predicted"/>
<feature type="signal peptide" evidence="2">
    <location>
        <begin position="1"/>
        <end position="21"/>
    </location>
</feature>
<dbReference type="AlphaFoldDB" id="A0A6I4I985"/>
<feature type="region of interest" description="Disordered" evidence="1">
    <location>
        <begin position="84"/>
        <end position="114"/>
    </location>
</feature>
<dbReference type="Proteomes" id="UP000434850">
    <property type="component" value="Unassembled WGS sequence"/>
</dbReference>
<evidence type="ECO:0000256" key="2">
    <source>
        <dbReference type="SAM" id="SignalP"/>
    </source>
</evidence>
<keyword evidence="4" id="KW-1185">Reference proteome</keyword>
<accession>A0A6I4I985</accession>
<sequence>MIKFLKSIAFTTLMVSGFAVAANAQVADSNKVAHRQHRKEMHQKMAAILTPQQQEQLKADQKKSRQAMVAFKASLTTEQKAIAKDKSLSHKERRAKLNSSFTDSQKKALADNRAVRKESRKAFMASLNADQKAKMKELFKDRKGHFGGRHYKAQKA</sequence>
<protein>
    <recommendedName>
        <fullName evidence="5">Periplasmic heavy metal sensor</fullName>
    </recommendedName>
</protein>
<evidence type="ECO:0000313" key="4">
    <source>
        <dbReference type="Proteomes" id="UP000434850"/>
    </source>
</evidence>
<name>A0A6I4I985_9SPHI</name>
<comment type="caution">
    <text evidence="3">The sequence shown here is derived from an EMBL/GenBank/DDBJ whole genome shotgun (WGS) entry which is preliminary data.</text>
</comment>
<feature type="chain" id="PRO_5026257094" description="Periplasmic heavy metal sensor" evidence="2">
    <location>
        <begin position="22"/>
        <end position="156"/>
    </location>
</feature>
<organism evidence="3 4">
    <name type="scientific">Mucilaginibacter aquatilis</name>
    <dbReference type="NCBI Taxonomy" id="1517760"/>
    <lineage>
        <taxon>Bacteria</taxon>
        <taxon>Pseudomonadati</taxon>
        <taxon>Bacteroidota</taxon>
        <taxon>Sphingobacteriia</taxon>
        <taxon>Sphingobacteriales</taxon>
        <taxon>Sphingobacteriaceae</taxon>
        <taxon>Mucilaginibacter</taxon>
    </lineage>
</organism>
<keyword evidence="2" id="KW-0732">Signal</keyword>
<evidence type="ECO:0000313" key="3">
    <source>
        <dbReference type="EMBL" id="MVN90029.1"/>
    </source>
</evidence>
<gene>
    <name evidence="3" type="ORF">GO816_02725</name>
</gene>
<dbReference type="RefSeq" id="WP_157539810.1">
    <property type="nucleotide sequence ID" value="NZ_WQLA01000001.1"/>
</dbReference>
<dbReference type="EMBL" id="WQLA01000001">
    <property type="protein sequence ID" value="MVN90029.1"/>
    <property type="molecule type" value="Genomic_DNA"/>
</dbReference>
<evidence type="ECO:0008006" key="5">
    <source>
        <dbReference type="Google" id="ProtNLM"/>
    </source>
</evidence>
<feature type="compositionally biased region" description="Basic and acidic residues" evidence="1">
    <location>
        <begin position="104"/>
        <end position="114"/>
    </location>
</feature>
<evidence type="ECO:0000256" key="1">
    <source>
        <dbReference type="SAM" id="MobiDB-lite"/>
    </source>
</evidence>
<reference evidence="3 4" key="1">
    <citation type="submission" date="2019-12" db="EMBL/GenBank/DDBJ databases">
        <title>Mucilaginibacter sp. HME9299 genome sequencing and assembly.</title>
        <authorList>
            <person name="Kang H."/>
            <person name="Kim H."/>
            <person name="Joh K."/>
        </authorList>
    </citation>
    <scope>NUCLEOTIDE SEQUENCE [LARGE SCALE GENOMIC DNA]</scope>
    <source>
        <strain evidence="3 4">HME9299</strain>
    </source>
</reference>